<evidence type="ECO:0000313" key="2">
    <source>
        <dbReference type="EMBL" id="RNF83560.1"/>
    </source>
</evidence>
<protein>
    <submittedName>
        <fullName evidence="2">Uncharacterized protein</fullName>
    </submittedName>
</protein>
<reference evidence="2 3" key="1">
    <citation type="submission" date="2018-11" db="EMBL/GenBank/DDBJ databases">
        <title>The Potential of Streptomyces as Biocontrol Agents against the Tomato grey mould, Botrytis cinerea (Gray mold) Frontiers in Microbiology.</title>
        <authorList>
            <person name="Li D."/>
        </authorList>
    </citation>
    <scope>NUCLEOTIDE SEQUENCE [LARGE SCALE GENOMIC DNA]</scope>
    <source>
        <strain evidence="2 3">NEAU-LD23</strain>
    </source>
</reference>
<dbReference type="EMBL" id="RIBZ01000846">
    <property type="protein sequence ID" value="RNF83560.1"/>
    <property type="molecule type" value="Genomic_DNA"/>
</dbReference>
<feature type="region of interest" description="Disordered" evidence="1">
    <location>
        <begin position="62"/>
        <end position="83"/>
    </location>
</feature>
<comment type="caution">
    <text evidence="2">The sequence shown here is derived from an EMBL/GenBank/DDBJ whole genome shotgun (WGS) entry which is preliminary data.</text>
</comment>
<accession>A0A3M8SXK2</accession>
<feature type="region of interest" description="Disordered" evidence="1">
    <location>
        <begin position="1"/>
        <end position="36"/>
    </location>
</feature>
<name>A0A3M8SXK2_9ACTN</name>
<feature type="compositionally biased region" description="Basic residues" evidence="1">
    <location>
        <begin position="1"/>
        <end position="10"/>
    </location>
</feature>
<evidence type="ECO:0000313" key="3">
    <source>
        <dbReference type="Proteomes" id="UP000275401"/>
    </source>
</evidence>
<dbReference type="Proteomes" id="UP000275401">
    <property type="component" value="Unassembled WGS sequence"/>
</dbReference>
<keyword evidence="3" id="KW-1185">Reference proteome</keyword>
<sequence length="83" mass="9388">MRTRGSRVGRHCPMSTYVPSPDEVAAAQTPKGGWTKKQLAEWGVPWPPPQGWRKHLDAKWRGEDVPPLEIPETPETPDQDTLF</sequence>
<organism evidence="2 3">
    <name type="scientific">Streptomyces botrytidirepellens</name>
    <dbReference type="NCBI Taxonomy" id="2486417"/>
    <lineage>
        <taxon>Bacteria</taxon>
        <taxon>Bacillati</taxon>
        <taxon>Actinomycetota</taxon>
        <taxon>Actinomycetes</taxon>
        <taxon>Kitasatosporales</taxon>
        <taxon>Streptomycetaceae</taxon>
        <taxon>Streptomyces</taxon>
    </lineage>
</organism>
<evidence type="ECO:0000256" key="1">
    <source>
        <dbReference type="SAM" id="MobiDB-lite"/>
    </source>
</evidence>
<gene>
    <name evidence="2" type="ORF">EEJ42_44555</name>
</gene>
<dbReference type="AlphaFoldDB" id="A0A3M8SXK2"/>
<proteinExistence type="predicted"/>